<comment type="similarity">
    <text evidence="8">Belongs to the G-protein coupled receptor 1 family.</text>
</comment>
<organism evidence="11 12">
    <name type="scientific">Nematostella vectensis</name>
    <name type="common">Starlet sea anemone</name>
    <dbReference type="NCBI Taxonomy" id="45351"/>
    <lineage>
        <taxon>Eukaryota</taxon>
        <taxon>Metazoa</taxon>
        <taxon>Cnidaria</taxon>
        <taxon>Anthozoa</taxon>
        <taxon>Hexacorallia</taxon>
        <taxon>Actiniaria</taxon>
        <taxon>Edwardsiidae</taxon>
        <taxon>Nematostella</taxon>
    </lineage>
</organism>
<evidence type="ECO:0000256" key="6">
    <source>
        <dbReference type="ARBA" id="ARBA00023170"/>
    </source>
</evidence>
<feature type="transmembrane region" description="Helical" evidence="9">
    <location>
        <begin position="189"/>
        <end position="211"/>
    </location>
</feature>
<feature type="transmembrane region" description="Helical" evidence="9">
    <location>
        <begin position="98"/>
        <end position="122"/>
    </location>
</feature>
<dbReference type="GO" id="GO:0008528">
    <property type="term" value="F:G protein-coupled peptide receptor activity"/>
    <property type="evidence" value="ECO:0000318"/>
    <property type="project" value="GO_Central"/>
</dbReference>
<dbReference type="PROSITE" id="PS00237">
    <property type="entry name" value="G_PROTEIN_RECEP_F1_1"/>
    <property type="match status" value="1"/>
</dbReference>
<feature type="transmembrane region" description="Helical" evidence="9">
    <location>
        <begin position="20"/>
        <end position="47"/>
    </location>
</feature>
<evidence type="ECO:0000259" key="10">
    <source>
        <dbReference type="PROSITE" id="PS50262"/>
    </source>
</evidence>
<keyword evidence="7 8" id="KW-0807">Transducer</keyword>
<evidence type="ECO:0000256" key="7">
    <source>
        <dbReference type="ARBA" id="ARBA00023224"/>
    </source>
</evidence>
<dbReference type="HOGENOM" id="CLU_009579_6_0_1"/>
<dbReference type="SMART" id="SM01381">
    <property type="entry name" value="7TM_GPCR_Srsx"/>
    <property type="match status" value="1"/>
</dbReference>
<evidence type="ECO:0000256" key="4">
    <source>
        <dbReference type="ARBA" id="ARBA00023040"/>
    </source>
</evidence>
<dbReference type="Proteomes" id="UP000001593">
    <property type="component" value="Unassembled WGS sequence"/>
</dbReference>
<dbReference type="Pfam" id="PF00001">
    <property type="entry name" value="7tm_1"/>
    <property type="match status" value="1"/>
</dbReference>
<dbReference type="PhylomeDB" id="A7SFL6"/>
<evidence type="ECO:0000256" key="8">
    <source>
        <dbReference type="RuleBase" id="RU000688"/>
    </source>
</evidence>
<feature type="transmembrane region" description="Helical" evidence="9">
    <location>
        <begin position="241"/>
        <end position="263"/>
    </location>
</feature>
<reference evidence="11 12" key="1">
    <citation type="journal article" date="2007" name="Science">
        <title>Sea anemone genome reveals ancestral eumetazoan gene repertoire and genomic organization.</title>
        <authorList>
            <person name="Putnam N.H."/>
            <person name="Srivastava M."/>
            <person name="Hellsten U."/>
            <person name="Dirks B."/>
            <person name="Chapman J."/>
            <person name="Salamov A."/>
            <person name="Terry A."/>
            <person name="Shapiro H."/>
            <person name="Lindquist E."/>
            <person name="Kapitonov V.V."/>
            <person name="Jurka J."/>
            <person name="Genikhovich G."/>
            <person name="Grigoriev I.V."/>
            <person name="Lucas S.M."/>
            <person name="Steele R.E."/>
            <person name="Finnerty J.R."/>
            <person name="Technau U."/>
            <person name="Martindale M.Q."/>
            <person name="Rokhsar D.S."/>
        </authorList>
    </citation>
    <scope>NUCLEOTIDE SEQUENCE [LARGE SCALE GENOMIC DNA]</scope>
    <source>
        <strain evidence="12">CH2 X CH6</strain>
    </source>
</reference>
<keyword evidence="3 9" id="KW-1133">Transmembrane helix</keyword>
<keyword evidence="4 8" id="KW-0297">G-protein coupled receptor</keyword>
<evidence type="ECO:0000256" key="9">
    <source>
        <dbReference type="SAM" id="Phobius"/>
    </source>
</evidence>
<evidence type="ECO:0000256" key="1">
    <source>
        <dbReference type="ARBA" id="ARBA00004141"/>
    </source>
</evidence>
<evidence type="ECO:0000313" key="11">
    <source>
        <dbReference type="EMBL" id="EDO37519.1"/>
    </source>
</evidence>
<dbReference type="GO" id="GO:0005886">
    <property type="term" value="C:plasma membrane"/>
    <property type="evidence" value="ECO:0000318"/>
    <property type="project" value="GO_Central"/>
</dbReference>
<dbReference type="GO" id="GO:0007218">
    <property type="term" value="P:neuropeptide signaling pathway"/>
    <property type="evidence" value="ECO:0000318"/>
    <property type="project" value="GO_Central"/>
</dbReference>
<accession>A7SFL6</accession>
<gene>
    <name evidence="11" type="ORF">NEMVEDRAFT_v1g211528</name>
</gene>
<dbReference type="CDD" id="cd00637">
    <property type="entry name" value="7tm_classA_rhodopsin-like"/>
    <property type="match status" value="1"/>
</dbReference>
<comment type="subcellular location">
    <subcellularLocation>
        <location evidence="1">Membrane</location>
        <topology evidence="1">Multi-pass membrane protein</topology>
    </subcellularLocation>
</comment>
<sequence>MSNRSTNSSELDFKPYSVGIVDVAFAVPFAVNMIFGVTGNVLVVLVVGRNRAMHTVTNFLLVNLALGDMLVLICNPRWHSFVVTPVHPHGALGNALCVFYTGNAIVTIPCAATIFTLIVLAVERYNALVNALRRWRLTPETCPYVLIAIWVLALAISIPDFLNNYFSEKYNKCQYLLSLELATELSFEIIATVTTVGFLPLTIISFCYFHILKGLYVTNTIFSEQSAIDDNLAKKKLAKMCLSVTAVFFLCYISYGIYFVFIAASSREVLIANQYKFEVIKRALEFCFTLSSSLNPMIYAFQSSSYREGFRKVVKWKREIAPLNVISRFRS</sequence>
<dbReference type="PANTHER" id="PTHR45695:SF9">
    <property type="entry name" value="LEUCOKININ RECEPTOR"/>
    <property type="match status" value="1"/>
</dbReference>
<dbReference type="InterPro" id="IPR000276">
    <property type="entry name" value="GPCR_Rhodpsn"/>
</dbReference>
<keyword evidence="2 8" id="KW-0812">Transmembrane</keyword>
<keyword evidence="6 8" id="KW-0675">Receptor</keyword>
<dbReference type="SUPFAM" id="SSF81321">
    <property type="entry name" value="Family A G protein-coupled receptor-like"/>
    <property type="match status" value="1"/>
</dbReference>
<dbReference type="PROSITE" id="PS50262">
    <property type="entry name" value="G_PROTEIN_RECEP_F1_2"/>
    <property type="match status" value="1"/>
</dbReference>
<name>A7SFL6_NEMVE</name>
<evidence type="ECO:0000256" key="2">
    <source>
        <dbReference type="ARBA" id="ARBA00022692"/>
    </source>
</evidence>
<dbReference type="FunFam" id="1.20.1070.10:FF:000802">
    <property type="entry name" value="Predicted protein"/>
    <property type="match status" value="1"/>
</dbReference>
<feature type="transmembrane region" description="Helical" evidence="9">
    <location>
        <begin position="59"/>
        <end position="78"/>
    </location>
</feature>
<dbReference type="FunCoup" id="A7SFL6">
    <property type="interactions" value="203"/>
</dbReference>
<evidence type="ECO:0000256" key="3">
    <source>
        <dbReference type="ARBA" id="ARBA00022989"/>
    </source>
</evidence>
<dbReference type="Gene3D" id="1.20.1070.10">
    <property type="entry name" value="Rhodopsin 7-helix transmembrane proteins"/>
    <property type="match status" value="1"/>
</dbReference>
<feature type="transmembrane region" description="Helical" evidence="9">
    <location>
        <begin position="143"/>
        <end position="162"/>
    </location>
</feature>
<evidence type="ECO:0000313" key="12">
    <source>
        <dbReference type="Proteomes" id="UP000001593"/>
    </source>
</evidence>
<keyword evidence="5 9" id="KW-0472">Membrane</keyword>
<keyword evidence="12" id="KW-1185">Reference proteome</keyword>
<dbReference type="PANTHER" id="PTHR45695">
    <property type="entry name" value="LEUCOKININ RECEPTOR-RELATED"/>
    <property type="match status" value="1"/>
</dbReference>
<dbReference type="eggNOG" id="KOG4219">
    <property type="taxonomic scope" value="Eukaryota"/>
</dbReference>
<dbReference type="STRING" id="45351.A7SFL6"/>
<dbReference type="AlphaFoldDB" id="A7SFL6"/>
<dbReference type="EMBL" id="DS469645">
    <property type="protein sequence ID" value="EDO37519.1"/>
    <property type="molecule type" value="Genomic_DNA"/>
</dbReference>
<proteinExistence type="inferred from homology"/>
<dbReference type="InterPro" id="IPR017452">
    <property type="entry name" value="GPCR_Rhodpsn_7TM"/>
</dbReference>
<feature type="domain" description="G-protein coupled receptors family 1 profile" evidence="10">
    <location>
        <begin position="39"/>
        <end position="299"/>
    </location>
</feature>
<dbReference type="PRINTS" id="PR00237">
    <property type="entry name" value="GPCRRHODOPSN"/>
</dbReference>
<protein>
    <recommendedName>
        <fullName evidence="10">G-protein coupled receptors family 1 profile domain-containing protein</fullName>
    </recommendedName>
</protein>
<evidence type="ECO:0000256" key="5">
    <source>
        <dbReference type="ARBA" id="ARBA00023136"/>
    </source>
</evidence>
<dbReference type="InParanoid" id="A7SFL6"/>